<reference evidence="4 5" key="1">
    <citation type="submission" date="2020-03" db="EMBL/GenBank/DDBJ databases">
        <title>Chryseoglobus sp. isolated from a deep-sea seamount.</title>
        <authorList>
            <person name="Zhang D.-C."/>
        </authorList>
    </citation>
    <scope>NUCLEOTIDE SEQUENCE [LARGE SCALE GENOMIC DNA]</scope>
    <source>
        <strain evidence="4 5">KN1116</strain>
    </source>
</reference>
<accession>A0A9E5JMH2</accession>
<dbReference type="AlphaFoldDB" id="A0A9E5JMH2"/>
<evidence type="ECO:0000313" key="4">
    <source>
        <dbReference type="EMBL" id="NHF62127.1"/>
    </source>
</evidence>
<dbReference type="OrthoDB" id="9792003at2"/>
<dbReference type="InterPro" id="IPR036291">
    <property type="entry name" value="NAD(P)-bd_dom_sf"/>
</dbReference>
<sequence>MPRQTVTVVTGASTGIGRAVALRQARAGDRVWALVRDPAACAEIENTAQHEGLALHLVAGDVTDDASTAAAFKHILDVSGHVDRLISNAGAYLGAPFESMTVDELRGVFEVNYFGALRCVSHVLPGMRRAGGGIIIAVSSQSSEAIFPTWTAYAGSKRALEASLESLALEVASLGIRIAIVQPGITATAMRTKIQPRSNPPAYDALLQRYRTIIAADRGDSMEPDDVAQAIQRTIEDAQSPWRVRVGRDAQRNIDMRQAAGDEQWISLFGATSDDTFFAAWTALSGSPDPRDRADESLADPH</sequence>
<keyword evidence="5" id="KW-1185">Reference proteome</keyword>
<gene>
    <name evidence="4" type="ORF">FK219_002545</name>
</gene>
<dbReference type="Pfam" id="PF00106">
    <property type="entry name" value="adh_short"/>
    <property type="match status" value="1"/>
</dbReference>
<protein>
    <submittedName>
        <fullName evidence="4">SDR family NAD(P)-dependent oxidoreductase</fullName>
    </submittedName>
</protein>
<dbReference type="GO" id="GO:0016020">
    <property type="term" value="C:membrane"/>
    <property type="evidence" value="ECO:0007669"/>
    <property type="project" value="TreeGrafter"/>
</dbReference>
<dbReference type="PANTHER" id="PTHR44196:SF1">
    <property type="entry name" value="DEHYDROGENASE_REDUCTASE SDR FAMILY MEMBER 7B"/>
    <property type="match status" value="1"/>
</dbReference>
<comment type="caution">
    <text evidence="4">The sequence shown here is derived from an EMBL/GenBank/DDBJ whole genome shotgun (WGS) entry which is preliminary data.</text>
</comment>
<dbReference type="PRINTS" id="PR00081">
    <property type="entry name" value="GDHRDH"/>
</dbReference>
<dbReference type="SUPFAM" id="SSF51735">
    <property type="entry name" value="NAD(P)-binding Rossmann-fold domains"/>
    <property type="match status" value="1"/>
</dbReference>
<dbReference type="Proteomes" id="UP000818266">
    <property type="component" value="Unassembled WGS sequence"/>
</dbReference>
<comment type="similarity">
    <text evidence="1 3">Belongs to the short-chain dehydrogenases/reductases (SDR) family.</text>
</comment>
<name>A0A9E5JMH2_9MICO</name>
<dbReference type="GO" id="GO:0016491">
    <property type="term" value="F:oxidoreductase activity"/>
    <property type="evidence" value="ECO:0007669"/>
    <property type="project" value="UniProtKB-KW"/>
</dbReference>
<organism evidence="4 5">
    <name type="scientific">Microcella pacifica</name>
    <dbReference type="NCBI Taxonomy" id="2591847"/>
    <lineage>
        <taxon>Bacteria</taxon>
        <taxon>Bacillati</taxon>
        <taxon>Actinomycetota</taxon>
        <taxon>Actinomycetes</taxon>
        <taxon>Micrococcales</taxon>
        <taxon>Microbacteriaceae</taxon>
        <taxon>Microcella</taxon>
    </lineage>
</organism>
<dbReference type="RefSeq" id="WP_152582135.1">
    <property type="nucleotide sequence ID" value="NZ_VIKT02000003.1"/>
</dbReference>
<dbReference type="EMBL" id="VIKT02000003">
    <property type="protein sequence ID" value="NHF62127.1"/>
    <property type="molecule type" value="Genomic_DNA"/>
</dbReference>
<dbReference type="InterPro" id="IPR002347">
    <property type="entry name" value="SDR_fam"/>
</dbReference>
<dbReference type="PANTHER" id="PTHR44196">
    <property type="entry name" value="DEHYDROGENASE/REDUCTASE SDR FAMILY MEMBER 7B"/>
    <property type="match status" value="1"/>
</dbReference>
<proteinExistence type="inferred from homology"/>
<evidence type="ECO:0000256" key="2">
    <source>
        <dbReference type="ARBA" id="ARBA00023002"/>
    </source>
</evidence>
<evidence type="ECO:0000256" key="3">
    <source>
        <dbReference type="RuleBase" id="RU000363"/>
    </source>
</evidence>
<keyword evidence="2" id="KW-0560">Oxidoreductase</keyword>
<dbReference type="Gene3D" id="3.40.50.720">
    <property type="entry name" value="NAD(P)-binding Rossmann-like Domain"/>
    <property type="match status" value="1"/>
</dbReference>
<evidence type="ECO:0000313" key="5">
    <source>
        <dbReference type="Proteomes" id="UP000818266"/>
    </source>
</evidence>
<dbReference type="PRINTS" id="PR00080">
    <property type="entry name" value="SDRFAMILY"/>
</dbReference>
<evidence type="ECO:0000256" key="1">
    <source>
        <dbReference type="ARBA" id="ARBA00006484"/>
    </source>
</evidence>